<feature type="domain" description="HYDIN/VesB/CFA65-like Ig-like" evidence="8">
    <location>
        <begin position="3983"/>
        <end position="4076"/>
    </location>
</feature>
<keyword evidence="5" id="KW-0966">Cell projection</keyword>
<dbReference type="InterPro" id="IPR033305">
    <property type="entry name" value="Hydin-like"/>
</dbReference>
<feature type="region of interest" description="Disordered" evidence="6">
    <location>
        <begin position="1826"/>
        <end position="1877"/>
    </location>
</feature>
<dbReference type="Gene3D" id="2.60.40.10">
    <property type="entry name" value="Immunoglobulins"/>
    <property type="match status" value="22"/>
</dbReference>
<name>A0A444UCZ0_ACIRT</name>
<dbReference type="GO" id="GO:0003341">
    <property type="term" value="P:cilium movement"/>
    <property type="evidence" value="ECO:0007669"/>
    <property type="project" value="TreeGrafter"/>
</dbReference>
<feature type="compositionally biased region" description="Polar residues" evidence="6">
    <location>
        <begin position="1831"/>
        <end position="1853"/>
    </location>
</feature>
<keyword evidence="10" id="KW-1185">Reference proteome</keyword>
<feature type="region of interest" description="Disordered" evidence="6">
    <location>
        <begin position="2040"/>
        <end position="2166"/>
    </location>
</feature>
<feature type="region of interest" description="Disordered" evidence="6">
    <location>
        <begin position="2406"/>
        <end position="2440"/>
    </location>
</feature>
<feature type="compositionally biased region" description="Basic and acidic residues" evidence="6">
    <location>
        <begin position="2040"/>
        <end position="2062"/>
    </location>
</feature>
<evidence type="ECO:0000256" key="3">
    <source>
        <dbReference type="ARBA" id="ARBA00022490"/>
    </source>
</evidence>
<feature type="domain" description="HYDIN/VesB/CFA65-like Ig-like" evidence="8">
    <location>
        <begin position="4199"/>
        <end position="4295"/>
    </location>
</feature>
<dbReference type="InterPro" id="IPR053879">
    <property type="entry name" value="HYDIN_VesB_CFA65-like_Ig"/>
</dbReference>
<dbReference type="PANTHER" id="PTHR23053:SF0">
    <property type="entry name" value="HYDROCEPHALUS-INDUCING PROTEIN HOMOLOG"/>
    <property type="match status" value="1"/>
</dbReference>
<feature type="compositionally biased region" description="Basic and acidic residues" evidence="6">
    <location>
        <begin position="1627"/>
        <end position="1655"/>
    </location>
</feature>
<keyword evidence="3" id="KW-0963">Cytoplasm</keyword>
<feature type="region of interest" description="Disordered" evidence="6">
    <location>
        <begin position="966"/>
        <end position="991"/>
    </location>
</feature>
<dbReference type="PANTHER" id="PTHR23053">
    <property type="entry name" value="DLEC1 DELETED IN LUNG AND ESOPHAGEAL CANCER 1"/>
    <property type="match status" value="1"/>
</dbReference>
<feature type="region of interest" description="Disordered" evidence="6">
    <location>
        <begin position="2201"/>
        <end position="2254"/>
    </location>
</feature>
<comment type="subcellular location">
    <subcellularLocation>
        <location evidence="1">Cell projection</location>
        <location evidence="1">Cilium</location>
    </subcellularLocation>
    <subcellularLocation>
        <location evidence="2">Cytoplasm</location>
    </subcellularLocation>
</comment>
<feature type="compositionally biased region" description="Basic and acidic residues" evidence="6">
    <location>
        <begin position="971"/>
        <end position="984"/>
    </location>
</feature>
<reference evidence="9 10" key="1">
    <citation type="submission" date="2019-01" db="EMBL/GenBank/DDBJ databases">
        <title>Draft Genome and Complete Hox-Cluster Characterization of the Sterlet Sturgeon (Acipenser ruthenus).</title>
        <authorList>
            <person name="Wei Q."/>
        </authorList>
    </citation>
    <scope>NUCLEOTIDE SEQUENCE [LARGE SCALE GENOMIC DNA]</scope>
    <source>
        <strain evidence="9">WHYD16114868_AA</strain>
        <tissue evidence="9">Blood</tissue>
    </source>
</reference>
<feature type="region of interest" description="Disordered" evidence="6">
    <location>
        <begin position="1627"/>
        <end position="1703"/>
    </location>
</feature>
<dbReference type="Pfam" id="PF17213">
    <property type="entry name" value="Hydin_ADK"/>
    <property type="match status" value="1"/>
</dbReference>
<evidence type="ECO:0000313" key="10">
    <source>
        <dbReference type="Proteomes" id="UP000289886"/>
    </source>
</evidence>
<evidence type="ECO:0000256" key="2">
    <source>
        <dbReference type="ARBA" id="ARBA00004496"/>
    </source>
</evidence>
<comment type="caution">
    <text evidence="9">The sequence shown here is derived from an EMBL/GenBank/DDBJ whole genome shotgun (WGS) entry which is preliminary data.</text>
</comment>
<protein>
    <submittedName>
        <fullName evidence="9">Hydrocephalus-inducing protein</fullName>
    </submittedName>
</protein>
<evidence type="ECO:0000256" key="6">
    <source>
        <dbReference type="SAM" id="MobiDB-lite"/>
    </source>
</evidence>
<organism evidence="9 10">
    <name type="scientific">Acipenser ruthenus</name>
    <name type="common">Sterlet sturgeon</name>
    <dbReference type="NCBI Taxonomy" id="7906"/>
    <lineage>
        <taxon>Eukaryota</taxon>
        <taxon>Metazoa</taxon>
        <taxon>Chordata</taxon>
        <taxon>Craniata</taxon>
        <taxon>Vertebrata</taxon>
        <taxon>Euteleostomi</taxon>
        <taxon>Actinopterygii</taxon>
        <taxon>Chondrostei</taxon>
        <taxon>Acipenseriformes</taxon>
        <taxon>Acipenseridae</taxon>
        <taxon>Acipenser</taxon>
    </lineage>
</organism>
<dbReference type="InterPro" id="IPR033768">
    <property type="entry name" value="Hydin_ADK"/>
</dbReference>
<proteinExistence type="predicted"/>
<evidence type="ECO:0000259" key="8">
    <source>
        <dbReference type="Pfam" id="PF22544"/>
    </source>
</evidence>
<feature type="domain" description="HYDIN/VesB/CFA65-like Ig-like" evidence="8">
    <location>
        <begin position="158"/>
        <end position="258"/>
    </location>
</feature>
<dbReference type="GO" id="GO:1904158">
    <property type="term" value="P:axonemal central apparatus assembly"/>
    <property type="evidence" value="ECO:0007669"/>
    <property type="project" value="TreeGrafter"/>
</dbReference>
<evidence type="ECO:0000256" key="4">
    <source>
        <dbReference type="ARBA" id="ARBA00023069"/>
    </source>
</evidence>
<evidence type="ECO:0000259" key="7">
    <source>
        <dbReference type="Pfam" id="PF17213"/>
    </source>
</evidence>
<accession>A0A444UCZ0</accession>
<feature type="compositionally biased region" description="Basic and acidic residues" evidence="6">
    <location>
        <begin position="2238"/>
        <end position="2254"/>
    </location>
</feature>
<dbReference type="InterPro" id="IPR027417">
    <property type="entry name" value="P-loop_NTPase"/>
</dbReference>
<dbReference type="Proteomes" id="UP000289886">
    <property type="component" value="Unassembled WGS sequence"/>
</dbReference>
<dbReference type="Gene3D" id="3.40.50.300">
    <property type="entry name" value="P-loop containing nucleotide triphosphate hydrolases"/>
    <property type="match status" value="1"/>
</dbReference>
<evidence type="ECO:0000256" key="5">
    <source>
        <dbReference type="ARBA" id="ARBA00023273"/>
    </source>
</evidence>
<feature type="region of interest" description="Disordered" evidence="6">
    <location>
        <begin position="1236"/>
        <end position="1255"/>
    </location>
</feature>
<feature type="region of interest" description="Disordered" evidence="6">
    <location>
        <begin position="3517"/>
        <end position="3539"/>
    </location>
</feature>
<keyword evidence="4" id="KW-0969">Cilium</keyword>
<feature type="domain" description="Hydin adenylate kinase-like" evidence="7">
    <location>
        <begin position="1736"/>
        <end position="1938"/>
    </location>
</feature>
<feature type="compositionally biased region" description="Basic and acidic residues" evidence="6">
    <location>
        <begin position="1679"/>
        <end position="1688"/>
    </location>
</feature>
<feature type="compositionally biased region" description="Basic and acidic residues" evidence="6">
    <location>
        <begin position="2215"/>
        <end position="2226"/>
    </location>
</feature>
<feature type="compositionally biased region" description="Basic and acidic residues" evidence="6">
    <location>
        <begin position="929"/>
        <end position="952"/>
    </location>
</feature>
<dbReference type="InterPro" id="IPR013783">
    <property type="entry name" value="Ig-like_fold"/>
</dbReference>
<feature type="compositionally biased region" description="Basic and acidic residues" evidence="6">
    <location>
        <begin position="2070"/>
        <end position="2080"/>
    </location>
</feature>
<dbReference type="GO" id="GO:0005930">
    <property type="term" value="C:axoneme"/>
    <property type="evidence" value="ECO:0007669"/>
    <property type="project" value="TreeGrafter"/>
</dbReference>
<dbReference type="SUPFAM" id="SSF52540">
    <property type="entry name" value="P-loop containing nucleoside triphosphate hydrolases"/>
    <property type="match status" value="1"/>
</dbReference>
<feature type="region of interest" description="Disordered" evidence="6">
    <location>
        <begin position="927"/>
        <end position="952"/>
    </location>
</feature>
<sequence length="4793" mass="535238">MPDGVKSKVVAPRNPKLVKGEDKHIRLTPSVFIQEMALTTEQKLASIREMHPPRIIELLDMSETTHQKFTTVDIDQAMFQPFPSEIVFQNYTPCETYEVPLVLRNNDKEGDIWPNSTAEVNIVFKPKEAKVYQQTIYCDITGRETRLPLRVKGEGIGAKLLFNFDQLHMGNIFVGSKHSYEAILSNKGDIDAIFSLVPPSSALGSCFSFIPSEGMVLPGGYQAIEVSFSSSIVGDFQEEFLFSIDGNPQNISVTFRGCVIGPTFHFNVPVLNFGDVSFGFPHTLTCCLHNTSLVPMTFYLRVPADGSGDTCVTSSAQVSDTNRTMWRGSDQAVSPREFTVTPSTGTIRSQGLMDVQVTLCSNRVQRYELALVVDVEGIGEEVLALPIVARCVVPLLRVETPVLEFRRCFLNYSYHQTIQLVNDDDLPACYGLLPQVYEENSALLYSSPQPRGIIEPHSTLEIPLVLQAALVGRLDAVAEVAVFGSEDPPLEVLLSCMGEGPVVHVSCIDVDFGNIPVLTDVSRTLQLSNQCPIPAHFLAQMVRSNSHWRLEPSEGVVPPDGETEIRLVANLDDTLRFQNKIHLVIENSQTHTIPVMATGTGTTIVTDRHFAPELSLGARFSSGSCQYHFKLTNMGRRCHQLYWMTEGFPQFRRRGQIPLGRTQGSKLKNTVPEPPSPVFKLHPLRTELHPGQSVDMVLEGSSDTPKACDLSLSHTHTQVVKETLICQAIIGKQSGKERIMKVDVTCEFIAPVLDISNKQLSFCVEKGPTNVLVPQYKSVLLKNVSSLPLNMQLTLEEPFSICDKQGDLSLSTSKTLMLSVGEEVELWVQFEPSYRKDCYSRVVEECLVFQYLEHPQKDYISLHGEVHFPNLHFSSMEVNFGCILNDTEVLRTVDMSNCSPLLVKYRWSFLVDDWENKIRCQKQGMFAQTEEKTEEQGEEKMRGGDDAITDSNREIEVPKLTFAYAEEEADAVEKTDEENERREGAGSPKDLLPCLSAHSLMREPVGSRGADRLSLSYSQDFTSMPLYEHQEEHHTTGVEEVFDILPLYGILQPNETQQVDFTFYGHADISGQVLALCEVEGGPTYEITLKGEASLVRYAFDRKEIDYGQLLFDHVAEAEITLKNTGKVGFEFSTLSVQLDSSPNNPQPGLPLVIPSSGFIEANSEQTLSVFYLPGVPEHFHKYFEIQVSYFEPDSISVRGEGIFPRIYLDLPRNITSNKWYSAMLKEARGSLERETWKEETYSRPGTMTGDQSAEDYIPSYDSLLQMEVERLLMKEHALEQEGLISSCSEDSNPIQRWRKKLSRCCLAEYTLDFGYVIHGNVCTHIVKVTNTGPLPVSFHADRRNLAINGFSTELDRVKNLPYCETETFEVRFDPRGANLNLGEIDALMPIQVLGGPTIHVRLLAVVTMPSLTVSTDKLEFGTVQCGQCQVMTVQLYNHLQVTCEWAVKEGEKTKKKIDKYIPLHLRRKARQELKAEPLVFEMLPASGVLLPGERINVQVKFSPAEEKLYSQRLALCISQSSHRVMLLAQGKGLELRLDFSPTVLEFGPILPQNNGDDVDVLVKNPCAFPIEFYALEYDKQYLEEEKILRKIKGYDCHNNILLPPRAPGEKLPSEILEYFEELRRVREEQPKQEGGSKKEEEDRSVPEQGERRDLTGAPSLEESDTQRPTDTQSEEADVEMRVERASDTKAAVTESSSSIGVGDLDTTPVSKVIAKHMGIDLSPEGLAARNRRGIAIIVHGAPLSGKTSTAVTLAKHYGTPCLNIDSMVLEAVSNGNSPVGLRARELCARAAVEQAQRKAEDAAAEAAAAAAGAQAPGFLSVEAVTKHTAEGSQTSEGKQGPHSSISTRNKASTVGGKGKTESSHTHKQQTSEHIAVSQSLSVPVPAGLPQRRLSVSASVAGELGLLSCTLPEELLVDILTERLQLNDCHRGVVFDSLETLYSHSMTSTLHAILKALNNRRYIYLINLKHDYAAFKAREKAQTEEEERLLKESIEREKVHMEEMDEEEYDALSDEERARIDRRRLDEIRERKRREQLKLEREMEERRQQEELERLREEEEMKKKNKKGKLKELSKEDQLLGKKSQQGVKQATNNSGGRSDTKMEQLIGERKMSYQEKPESLPTEHSDVEDGNKKKKIKEGKDGKAAPPEVNPSSTEEAEKEPMSEGEKLLVQRFKLYNHSQKAISQTLDYWDRVQGILIHPFAPDETPQEGEEPIPERPVPERPGPERTVPSGKKGRKEREKERAEKERLEKEKIDRLKVEGEFKACLSPAPSPQTTDGDGVEAEEQLEARGEVGVPHILLNVIGQDDPSAQKVLESKKLPPLDEVLDGLGQGPKGPPIPPSIIFSVVPYPGKRTPPNGQDNLSHFEFLVPLSEDVAEDKKEAELEMDSMGSISILKEDAVTSTRGRLKKEKVDPQKLRTTTRKGQRGGDTHSPSLCALTPVSDADQSSITGETLHDKSQRLTTFRWLVPPNGEVTLRIHFNSTLVGTFDQTLNFELTGTKRRYSLYCRGVCAFPSINKDPRVVFAHRQKMSLPDKIIHKKFIMKTDVFEFGPLLCGKTRDRYKEGKYPENMEKLTIHNNSPFDTEIFFCFQNDMKATTFLLDPPTISLKPNEKQELSVWAYPTTPGVFEDTVVCCIKENPEPVLFKVSCQGVRPELELDRKSIHFDRILLHRKDTKTIHLRNSNRLPVAWKLSGLEMLGDEFLVTQDQGIIEPKSEFPLQMHFKAVKPINLKKAVRLEVSDVENILGIVHTENIQIHAEAYDVALDLSFPKGTDGGLDYGVIKVAEEAKLTLSLKNKGKYEIAYSFTLEATEPDMHDLHSLFTIQPHKGTLNPSERPMQVQILFRSRKEVVIKDQAILRCKVIEPNVSEGGETIACIPVKVSIRSLFSKYSFVPGNDLNFGAIVYGIHKIRTFTIENKGEFEIRYTIFKMMKELPVITQKKGGPAKRNRSCEDAPGKLLNKARRSDSIQKDMGITPQARFTVGAFTVSPGFGTLSPGGHQVISVDCAADQAGKCEEIVAIDISDRDPEDQPRGIAYRLVAEACIQSIVTNDIASIFEEHRICKNINLYQSLQTMDCGGIFVEDENKFLFNNVLVGRQVKARFKIINTGKVHCDLSVTVKPVSSKAAARITEVFEVEPTRMCVPSHSHSFAVVTFSPQTMQNYQCIFEAAVEGFTSSGSPTKTKSLMFDIAGDGNLPRVTVLRPSLRNKKGNPLLLFRRLLLGCSEKLPLLLKNDSNVPAQVNIDLLDEHGAFTLQAAPNTHCTYISQSRKEDDNIVSGRNAHTSSLNLSPGQSAEFALLFSPSAVRRYKVTLRLLVVDNKYEETVVQLLGEGYQDEITLDNIHKAGQTRDIPELLIDQDTEEANHSEHIYLGYCHIGRAYQETFTMTNHSNADAVRFEWPADSSQLKFSPQVGHLHSGCAKDITMTFRTETPVIETDPEPAHTVLENTARELPLQVSAVADYAQIECKAETIRFKDTLLFQTRVFEFQMLNKGNVQLEFSWQVLMESYGKGVSFSEKHANLPEGQGNGTQPLSRSGTRPVSALESVSPLLTGDPDLPPFIVEPSIGVIAARKKQVFLIKFSPLDVAEFEGRLVCSIPNLKDAQGPTMSVKGRSLLPFCHFDLVDSDYISSNQRDPELRGPRGAPPRATLDSNTRVIEFFSVGLSTTITRTFDIMNPTNVAYSFQWRCDDPADLRLQPVFRCLTEKDTIRAGKKVENTFEFLPQQLDIAESFWTFLIPEHNIAVPFLLVGHAREPSVYLDRSYLNYRALLIGLDAHETVYIVNSEETAFNFSFRETSRHSEGFQDSLTLQPMEGVVPPKSRVPVVISFNPTHEGKVNINLMCDVKGKTFPLTMNVKVDSYSMNASLQYEKTEGELNQFSLDKVNEINFQQVELNEKAHCNFIVSNTGKFILGFQWELWGPKELLRFLKVVPETGSVVVGQQTRSTLSFYPLQRCVLKDVGLKLKIKNGPTFNCTLAGSAVPPGVHFSFTKHNFGMNFIAGLVPCSQKLVITNKGEKEASIECLFTNTAYLVVGHLSEVLPPGGVVEVPITFYPKEAIKYKETVTFEINGFTQQSVEILGQGIEMKVELGDPKQKMVNLGALRVGQTVKRLIPLVNNSHVPLTFNLVVNPNQQALMDPKVFSVSPQGEVTLKASGGRCLVEVVFSPKRRVPPFTEEGTVEWCGTSRSLFMLRGCCQALEISLDQDYIPFGAVIMNSQASRRILMQNTGDIGASFKWDVQKFAPDFSISPVGGYISPGMEVTFDLIFSPLNLSQDIRYDNLSCFIEGGKPLKLTLTGSCVMAPITKEVVNFVCQVRTRQSQSILLQNKTNQLWNLRPVIEGEQWSGSPSFVVEPHQQNKPYEITYRPLTMTLDGKKHQGSVFFAFPDGTGLIYLLQGFAEPPKSSGNITREVPSKTSYSELLPISNWLPKPQRFRVIVELIKPDKLDYTTLLKGLDYIEVPALTKRDYKLNFFSYKEGQFSAKVTFRNETTQEYLYYTVNFKATPPGIISTIEMTSPVRQCTSAVINVDNPLLTPVTFTTDCKLQDINFPTHLTVPAQSEGTLMFEFQPLKSGETTGRLTLQHHDLGIFQYELVLKALPAGLEKPLYFRTMLGSSHAINTKFINFCRVKTEYTCKIDSPDFHLEKTISAAPGSQGGTEVSVEVIFEPSQLGETRGVLSISSPVGGDYTIPLYGSCGPPKAQGPFPIRTGSTASIPFKNIFLQTTAFSFQVDNPAFTVKPLETVRSKKTHSVLVSFEGNPTGAKTPVSGKMTVSCPRSEGTGQSISWVYYLKGVTV</sequence>
<dbReference type="EMBL" id="SCEB01214811">
    <property type="protein sequence ID" value="RXM33054.1"/>
    <property type="molecule type" value="Genomic_DNA"/>
</dbReference>
<feature type="compositionally biased region" description="Basic and acidic residues" evidence="6">
    <location>
        <begin position="2099"/>
        <end position="2132"/>
    </location>
</feature>
<evidence type="ECO:0000313" key="9">
    <source>
        <dbReference type="EMBL" id="RXM33054.1"/>
    </source>
</evidence>
<dbReference type="Pfam" id="PF22544">
    <property type="entry name" value="HYDIN_VesB_CFA65-like_Ig"/>
    <property type="match status" value="3"/>
</dbReference>
<gene>
    <name evidence="9" type="ORF">EOD39_5781</name>
</gene>
<dbReference type="Pfam" id="PF14874">
    <property type="entry name" value="PapD-like"/>
    <property type="match status" value="1"/>
</dbReference>
<feature type="compositionally biased region" description="Polar residues" evidence="6">
    <location>
        <begin position="3529"/>
        <end position="3539"/>
    </location>
</feature>
<evidence type="ECO:0000256" key="1">
    <source>
        <dbReference type="ARBA" id="ARBA00004138"/>
    </source>
</evidence>
<feature type="compositionally biased region" description="Polar residues" evidence="6">
    <location>
        <begin position="2083"/>
        <end position="2098"/>
    </location>
</feature>